<dbReference type="OMA" id="ECITEIP"/>
<organism evidence="8 9">
    <name type="scientific">Asparagus officinalis</name>
    <name type="common">Garden asparagus</name>
    <dbReference type="NCBI Taxonomy" id="4686"/>
    <lineage>
        <taxon>Eukaryota</taxon>
        <taxon>Viridiplantae</taxon>
        <taxon>Streptophyta</taxon>
        <taxon>Embryophyta</taxon>
        <taxon>Tracheophyta</taxon>
        <taxon>Spermatophyta</taxon>
        <taxon>Magnoliopsida</taxon>
        <taxon>Liliopsida</taxon>
        <taxon>Asparagales</taxon>
        <taxon>Asparagaceae</taxon>
        <taxon>Asparagoideae</taxon>
        <taxon>Asparagus</taxon>
    </lineage>
</organism>
<feature type="domain" description="AMP-dependent synthetase/ligase" evidence="6">
    <location>
        <begin position="14"/>
        <end position="81"/>
    </location>
</feature>
<dbReference type="Gene3D" id="3.30.300.30">
    <property type="match status" value="1"/>
</dbReference>
<comment type="catalytic activity">
    <reaction evidence="5">
        <text>(E)-4-coumarate + ATP + CoA = (E)-4-coumaroyl-CoA + AMP + diphosphate</text>
        <dbReference type="Rhea" id="RHEA:19641"/>
        <dbReference type="ChEBI" id="CHEBI:12876"/>
        <dbReference type="ChEBI" id="CHEBI:30616"/>
        <dbReference type="ChEBI" id="CHEBI:33019"/>
        <dbReference type="ChEBI" id="CHEBI:57287"/>
        <dbReference type="ChEBI" id="CHEBI:85008"/>
        <dbReference type="ChEBI" id="CHEBI:456215"/>
        <dbReference type="EC" id="6.2.1.12"/>
    </reaction>
    <physiologicalReaction direction="left-to-right" evidence="5">
        <dbReference type="Rhea" id="RHEA:19642"/>
    </physiologicalReaction>
</comment>
<dbReference type="EC" id="6.2.1.12" evidence="2"/>
<dbReference type="PANTHER" id="PTHR24096:SF377">
    <property type="entry name" value="4-COUMARATE--COA LIGASE-LIKE 7"/>
    <property type="match status" value="1"/>
</dbReference>
<evidence type="ECO:0000259" key="7">
    <source>
        <dbReference type="Pfam" id="PF13193"/>
    </source>
</evidence>
<dbReference type="Pfam" id="PF00501">
    <property type="entry name" value="AMP-binding"/>
    <property type="match status" value="1"/>
</dbReference>
<dbReference type="EMBL" id="CM007382">
    <property type="protein sequence ID" value="ONK77651.1"/>
    <property type="molecule type" value="Genomic_DNA"/>
</dbReference>
<dbReference type="Pfam" id="PF13193">
    <property type="entry name" value="AMP-binding_C"/>
    <property type="match status" value="1"/>
</dbReference>
<dbReference type="Gene3D" id="3.40.50.12780">
    <property type="entry name" value="N-terminal domain of ligase-like"/>
    <property type="match status" value="1"/>
</dbReference>
<proteinExistence type="inferred from homology"/>
<dbReference type="SUPFAM" id="SSF56801">
    <property type="entry name" value="Acetyl-CoA synthetase-like"/>
    <property type="match status" value="1"/>
</dbReference>
<dbReference type="PANTHER" id="PTHR24096">
    <property type="entry name" value="LONG-CHAIN-FATTY-ACID--COA LIGASE"/>
    <property type="match status" value="1"/>
</dbReference>
<evidence type="ECO:0000256" key="4">
    <source>
        <dbReference type="ARBA" id="ARBA00022840"/>
    </source>
</evidence>
<evidence type="ECO:0000313" key="8">
    <source>
        <dbReference type="EMBL" id="ONK77651.1"/>
    </source>
</evidence>
<evidence type="ECO:0000256" key="5">
    <source>
        <dbReference type="ARBA" id="ARBA00034252"/>
    </source>
</evidence>
<evidence type="ECO:0000256" key="3">
    <source>
        <dbReference type="ARBA" id="ARBA00022598"/>
    </source>
</evidence>
<dbReference type="GO" id="GO:0016207">
    <property type="term" value="F:4-coumarate-CoA ligase activity"/>
    <property type="evidence" value="ECO:0007669"/>
    <property type="project" value="UniProtKB-EC"/>
</dbReference>
<evidence type="ECO:0000256" key="1">
    <source>
        <dbReference type="ARBA" id="ARBA00006432"/>
    </source>
</evidence>
<dbReference type="GO" id="GO:0005524">
    <property type="term" value="F:ATP binding"/>
    <property type="evidence" value="ECO:0007669"/>
    <property type="project" value="UniProtKB-KW"/>
</dbReference>
<evidence type="ECO:0000256" key="2">
    <source>
        <dbReference type="ARBA" id="ARBA00012959"/>
    </source>
</evidence>
<evidence type="ECO:0000259" key="6">
    <source>
        <dbReference type="Pfam" id="PF00501"/>
    </source>
</evidence>
<feature type="non-terminal residue" evidence="8">
    <location>
        <position position="214"/>
    </location>
</feature>
<keyword evidence="4" id="KW-0067">ATP-binding</keyword>
<keyword evidence="9" id="KW-1185">Reference proteome</keyword>
<feature type="domain" description="AMP-binding enzyme C-terminal" evidence="7">
    <location>
        <begin position="133"/>
        <end position="208"/>
    </location>
</feature>
<keyword evidence="4" id="KW-0547">Nucleotide-binding</keyword>
<keyword evidence="3" id="KW-0436">Ligase</keyword>
<dbReference type="InterPro" id="IPR045851">
    <property type="entry name" value="AMP-bd_C_sf"/>
</dbReference>
<gene>
    <name evidence="8" type="ORF">A4U43_C02F9040</name>
</gene>
<sequence>MNSKLTKPNQCGVCTRQGYGSTEGGAISLATGPEECSHLRSVGRLHANMEAKIVDTETGNPLSVGQQGELWLRGPTVMIGYVGDRDANASTFDSHGWLKTGDICYFDDNGLLYIVDRLKEMIKYKGYQVSPVELEQILVSLPDIVDAAVIPFPNEEVGQLPMACVVKKPGSNLNQAHIIDYVAKQVAPYKKIRYVLFVNSIPRSPAGKILRREL</sequence>
<dbReference type="InterPro" id="IPR025110">
    <property type="entry name" value="AMP-bd_C"/>
</dbReference>
<dbReference type="Gramene" id="ONK77651">
    <property type="protein sequence ID" value="ONK77651"/>
    <property type="gene ID" value="A4U43_C02F9040"/>
</dbReference>
<evidence type="ECO:0000313" key="9">
    <source>
        <dbReference type="Proteomes" id="UP000243459"/>
    </source>
</evidence>
<dbReference type="Proteomes" id="UP000243459">
    <property type="component" value="Chromosome 2"/>
</dbReference>
<name>A0A5P1FLU8_ASPOF</name>
<protein>
    <recommendedName>
        <fullName evidence="2">4-coumarate--CoA ligase</fullName>
        <ecNumber evidence="2">6.2.1.12</ecNumber>
    </recommendedName>
</protein>
<reference evidence="9" key="1">
    <citation type="journal article" date="2017" name="Nat. Commun.">
        <title>The asparagus genome sheds light on the origin and evolution of a young Y chromosome.</title>
        <authorList>
            <person name="Harkess A."/>
            <person name="Zhou J."/>
            <person name="Xu C."/>
            <person name="Bowers J.E."/>
            <person name="Van der Hulst R."/>
            <person name="Ayyampalayam S."/>
            <person name="Mercati F."/>
            <person name="Riccardi P."/>
            <person name="McKain M.R."/>
            <person name="Kakrana A."/>
            <person name="Tang H."/>
            <person name="Ray J."/>
            <person name="Groenendijk J."/>
            <person name="Arikit S."/>
            <person name="Mathioni S.M."/>
            <person name="Nakano M."/>
            <person name="Shan H."/>
            <person name="Telgmann-Rauber A."/>
            <person name="Kanno A."/>
            <person name="Yue Z."/>
            <person name="Chen H."/>
            <person name="Li W."/>
            <person name="Chen Y."/>
            <person name="Xu X."/>
            <person name="Zhang Y."/>
            <person name="Luo S."/>
            <person name="Chen H."/>
            <person name="Gao J."/>
            <person name="Mao Z."/>
            <person name="Pires J.C."/>
            <person name="Luo M."/>
            <person name="Kudrna D."/>
            <person name="Wing R.A."/>
            <person name="Meyers B.C."/>
            <person name="Yi K."/>
            <person name="Kong H."/>
            <person name="Lavrijsen P."/>
            <person name="Sunseri F."/>
            <person name="Falavigna A."/>
            <person name="Ye Y."/>
            <person name="Leebens-Mack J.H."/>
            <person name="Chen G."/>
        </authorList>
    </citation>
    <scope>NUCLEOTIDE SEQUENCE [LARGE SCALE GENOMIC DNA]</scope>
    <source>
        <strain evidence="9">cv. DH0086</strain>
    </source>
</reference>
<dbReference type="AlphaFoldDB" id="A0A5P1FLU8"/>
<dbReference type="InterPro" id="IPR000873">
    <property type="entry name" value="AMP-dep_synth/lig_dom"/>
</dbReference>
<comment type="similarity">
    <text evidence="1">Belongs to the ATP-dependent AMP-binding enzyme family.</text>
</comment>
<dbReference type="InterPro" id="IPR042099">
    <property type="entry name" value="ANL_N_sf"/>
</dbReference>
<dbReference type="FunFam" id="3.30.300.30:FF:000007">
    <property type="entry name" value="4-coumarate--CoA ligase 2"/>
    <property type="match status" value="1"/>
</dbReference>
<accession>A0A5P1FLU8</accession>